<dbReference type="AlphaFoldDB" id="A0A922TAX0"/>
<evidence type="ECO:0000313" key="2">
    <source>
        <dbReference type="Proteomes" id="UP000052167"/>
    </source>
</evidence>
<gene>
    <name evidence="1" type="ORF">GV68_05200</name>
</gene>
<dbReference type="Proteomes" id="UP000052167">
    <property type="component" value="Unassembled WGS sequence"/>
</dbReference>
<comment type="caution">
    <text evidence="1">The sequence shown here is derived from an EMBL/GenBank/DDBJ whole genome shotgun (WGS) entry which is preliminary data.</text>
</comment>
<name>A0A922TAX0_9HYPH</name>
<protein>
    <submittedName>
        <fullName evidence="1">Uncharacterized protein</fullName>
    </submittedName>
</protein>
<evidence type="ECO:0000313" key="1">
    <source>
        <dbReference type="EMBL" id="KEQ07309.1"/>
    </source>
</evidence>
<proteinExistence type="predicted"/>
<organism evidence="1 2">
    <name type="scientific">Pseudorhizobium pelagicum</name>
    <dbReference type="NCBI Taxonomy" id="1509405"/>
    <lineage>
        <taxon>Bacteria</taxon>
        <taxon>Pseudomonadati</taxon>
        <taxon>Pseudomonadota</taxon>
        <taxon>Alphaproteobacteria</taxon>
        <taxon>Hyphomicrobiales</taxon>
        <taxon>Rhizobiaceae</taxon>
        <taxon>Rhizobium/Agrobacterium group</taxon>
        <taxon>Pseudorhizobium</taxon>
    </lineage>
</organism>
<accession>A0A922TAX0</accession>
<dbReference type="EMBL" id="JOKJ01000013">
    <property type="protein sequence ID" value="KEQ07309.1"/>
    <property type="molecule type" value="Genomic_DNA"/>
</dbReference>
<sequence>MSDATAFSQDVSKRFQLFLLTQSLLHRMNENKSQGLAVRAGFADVMLNTCLIKHLLQHVQLIRIDRIANQLCRHTNLPMLLQPDRAFDPSPGIELIARNLAL</sequence>
<reference evidence="1 2" key="1">
    <citation type="submission" date="2014-06" db="EMBL/GenBank/DDBJ databases">
        <title>Rhizobium pelagicum/R2-400B4.</title>
        <authorList>
            <person name="Kimes N.E."/>
            <person name="Lopez-Perez M."/>
        </authorList>
    </citation>
    <scope>NUCLEOTIDE SEQUENCE [LARGE SCALE GENOMIC DNA]</scope>
    <source>
        <strain evidence="1 2">R2-400B4</strain>
    </source>
</reference>
<keyword evidence="2" id="KW-1185">Reference proteome</keyword>